<dbReference type="InterPro" id="IPR029044">
    <property type="entry name" value="Nucleotide-diphossugar_trans"/>
</dbReference>
<gene>
    <name evidence="2" type="ORF">CSA56_05010</name>
</gene>
<dbReference type="Pfam" id="PF00535">
    <property type="entry name" value="Glycos_transf_2"/>
    <property type="match status" value="1"/>
</dbReference>
<organism evidence="2 3">
    <name type="scientific">candidate division KSB3 bacterium</name>
    <dbReference type="NCBI Taxonomy" id="2044937"/>
    <lineage>
        <taxon>Bacteria</taxon>
        <taxon>candidate division KSB3</taxon>
    </lineage>
</organism>
<dbReference type="EMBL" id="PDSK01000050">
    <property type="protein sequence ID" value="PIE35248.1"/>
    <property type="molecule type" value="Genomic_DNA"/>
</dbReference>
<dbReference type="Proteomes" id="UP000230821">
    <property type="component" value="Unassembled WGS sequence"/>
</dbReference>
<feature type="domain" description="Glycosyltransferase 2-like" evidence="1">
    <location>
        <begin position="5"/>
        <end position="185"/>
    </location>
</feature>
<dbReference type="Gene3D" id="3.90.550.10">
    <property type="entry name" value="Spore Coat Polysaccharide Biosynthesis Protein SpsA, Chain A"/>
    <property type="match status" value="1"/>
</dbReference>
<dbReference type="PANTHER" id="PTHR43179:SF7">
    <property type="entry name" value="RHAMNOSYLTRANSFERASE WBBL"/>
    <property type="match status" value="1"/>
</dbReference>
<evidence type="ECO:0000259" key="1">
    <source>
        <dbReference type="Pfam" id="PF00535"/>
    </source>
</evidence>
<evidence type="ECO:0000313" key="3">
    <source>
        <dbReference type="Proteomes" id="UP000230821"/>
    </source>
</evidence>
<evidence type="ECO:0000313" key="2">
    <source>
        <dbReference type="EMBL" id="PIE35248.1"/>
    </source>
</evidence>
<dbReference type="InterPro" id="IPR001173">
    <property type="entry name" value="Glyco_trans_2-like"/>
</dbReference>
<reference evidence="2 3" key="1">
    <citation type="submission" date="2017-10" db="EMBL/GenBank/DDBJ databases">
        <title>Novel microbial diversity and functional potential in the marine mammal oral microbiome.</title>
        <authorList>
            <person name="Dudek N.K."/>
            <person name="Sun C.L."/>
            <person name="Burstein D."/>
            <person name="Kantor R.S."/>
            <person name="Aliaga Goltsman D.S."/>
            <person name="Bik E.M."/>
            <person name="Thomas B.C."/>
            <person name="Banfield J.F."/>
            <person name="Relman D.A."/>
        </authorList>
    </citation>
    <scope>NUCLEOTIDE SEQUENCE [LARGE SCALE GENOMIC DNA]</scope>
    <source>
        <strain evidence="2">DOLJORAL78_47_16</strain>
    </source>
</reference>
<keyword evidence="2" id="KW-0808">Transferase</keyword>
<dbReference type="CDD" id="cd04186">
    <property type="entry name" value="GT_2_like_c"/>
    <property type="match status" value="1"/>
</dbReference>
<dbReference type="SUPFAM" id="SSF53448">
    <property type="entry name" value="Nucleotide-diphospho-sugar transferases"/>
    <property type="match status" value="1"/>
</dbReference>
<accession>A0A2G6KHU1</accession>
<dbReference type="PANTHER" id="PTHR43179">
    <property type="entry name" value="RHAMNOSYLTRANSFERASE WBBL"/>
    <property type="match status" value="1"/>
</dbReference>
<name>A0A2G6KHU1_9BACT</name>
<dbReference type="GO" id="GO:0016740">
    <property type="term" value="F:transferase activity"/>
    <property type="evidence" value="ECO:0007669"/>
    <property type="project" value="UniProtKB-KW"/>
</dbReference>
<protein>
    <submittedName>
        <fullName evidence="2">Glycosyl transferase family 2</fullName>
    </submittedName>
</protein>
<proteinExistence type="predicted"/>
<sequence length="278" mass="31916">MNDLSIIIVNWNTRQLLHECLISIYRQTTGLSYEVIVVDNHSSDGSPDMVGQDFPQVHLIRNTENTGFSHANNQALRYASGRYLLLLNSDTAITENSFQPMADFMDAHPSVGIAGTRLLNPDGSHQYSYDAFPRKPLTMMWEKFIQILSLHGDGELNQSTPQKKVYENFFVDYVIGAVLLIRRETFEQIGMLDEKFFMYAEDIDWCYRAAQAGWQTAYLGTLSVYHYNQGSSKKSPEQSSRLQGMRTESLIKFYRKHYGWLNALLFRLILCLQALKGQ</sequence>
<comment type="caution">
    <text evidence="2">The sequence shown here is derived from an EMBL/GenBank/DDBJ whole genome shotgun (WGS) entry which is preliminary data.</text>
</comment>
<dbReference type="AlphaFoldDB" id="A0A2G6KHU1"/>